<name>A0A6A1VJ20_9ROSI</name>
<dbReference type="PANTHER" id="PTHR47911:SF1">
    <property type="entry name" value="OS06G0664400 PROTEIN"/>
    <property type="match status" value="1"/>
</dbReference>
<reference evidence="2 3" key="1">
    <citation type="journal article" date="2019" name="Plant Biotechnol. J.">
        <title>The red bayberry genome and genetic basis of sex determination.</title>
        <authorList>
            <person name="Jia H.M."/>
            <person name="Jia H.J."/>
            <person name="Cai Q.L."/>
            <person name="Wang Y."/>
            <person name="Zhao H.B."/>
            <person name="Yang W.F."/>
            <person name="Wang G.Y."/>
            <person name="Li Y.H."/>
            <person name="Zhan D.L."/>
            <person name="Shen Y.T."/>
            <person name="Niu Q.F."/>
            <person name="Chang L."/>
            <person name="Qiu J."/>
            <person name="Zhao L."/>
            <person name="Xie H.B."/>
            <person name="Fu W.Y."/>
            <person name="Jin J."/>
            <person name="Li X.W."/>
            <person name="Jiao Y."/>
            <person name="Zhou C.C."/>
            <person name="Tu T."/>
            <person name="Chai C.Y."/>
            <person name="Gao J.L."/>
            <person name="Fan L.J."/>
            <person name="van de Weg E."/>
            <person name="Wang J.Y."/>
            <person name="Gao Z.S."/>
        </authorList>
    </citation>
    <scope>NUCLEOTIDE SEQUENCE [LARGE SCALE GENOMIC DNA]</scope>
    <source>
        <tissue evidence="2">Leaves</tissue>
    </source>
</reference>
<feature type="compositionally biased region" description="Polar residues" evidence="1">
    <location>
        <begin position="188"/>
        <end position="198"/>
    </location>
</feature>
<dbReference type="AlphaFoldDB" id="A0A6A1VJ20"/>
<gene>
    <name evidence="2" type="ORF">CJ030_MR5G010131</name>
</gene>
<evidence type="ECO:0000313" key="2">
    <source>
        <dbReference type="EMBL" id="KAB1212831.1"/>
    </source>
</evidence>
<proteinExistence type="predicted"/>
<feature type="compositionally biased region" description="Gly residues" evidence="1">
    <location>
        <begin position="223"/>
        <end position="238"/>
    </location>
</feature>
<feature type="region of interest" description="Disordered" evidence="1">
    <location>
        <begin position="1"/>
        <end position="276"/>
    </location>
</feature>
<sequence length="504" mass="53787">MRGSIGRTLSRPIPVSFSNATRQCPIPFSTSSSSSGGGGGRGRGRGSGSTPFDFTAPGKPAPDESNSKTDSTPPGVGLGHGHGRGRPLLSSPTLPNFSSFISSIKPPSSGRGHPVPPPPDSAPKQPIFFKKEDGPGPAHVSDAAESFPDRNLPPSILPGLTGSGRGQPLKQPVPEAPHVEENRHTRTQKSQVQAQSQPLDEGRRAPRMTREEAVKNAVNILSRGGGGEVEESGGGAGRGRGRGGFRGRGGPGWGRGRGLFRGRGRGRFGDSKEDGYGAGLYLGDNADGENLAQKLGVETMNQLVEGFEEITGDVLPSPTEDAILDAMDMNYSIECEPEYLMGEFDQNPDIDEKPPIPLRDALEKMKPFLMAYEGIQNQEEWERWANKSGRYVAILEYGEGCRRGVIMIPKRKGAGWKMLVVCFQEVVDHLGKLRSGKNFAGGVGQRKGVSFTDAVKTGLSLVVSDHHALKAGHDVSDAYGKMISHAKKMDMHALQACSQRGPIK</sequence>
<feature type="compositionally biased region" description="Low complexity" evidence="1">
    <location>
        <begin position="97"/>
        <end position="109"/>
    </location>
</feature>
<feature type="compositionally biased region" description="Basic and acidic residues" evidence="1">
    <location>
        <begin position="200"/>
        <end position="214"/>
    </location>
</feature>
<evidence type="ECO:0000313" key="3">
    <source>
        <dbReference type="Proteomes" id="UP000516437"/>
    </source>
</evidence>
<dbReference type="Proteomes" id="UP000516437">
    <property type="component" value="Chromosome 5"/>
</dbReference>
<evidence type="ECO:0000256" key="1">
    <source>
        <dbReference type="SAM" id="MobiDB-lite"/>
    </source>
</evidence>
<dbReference type="PANTHER" id="PTHR47911">
    <property type="entry name" value="HYDROXYPROLINE-RICH GLYCOPROTEIN-LIKE"/>
    <property type="match status" value="1"/>
</dbReference>
<keyword evidence="3" id="KW-1185">Reference proteome</keyword>
<comment type="caution">
    <text evidence="2">The sequence shown here is derived from an EMBL/GenBank/DDBJ whole genome shotgun (WGS) entry which is preliminary data.</text>
</comment>
<dbReference type="OrthoDB" id="1932806at2759"/>
<protein>
    <submittedName>
        <fullName evidence="2">Uncharacterized protein</fullName>
    </submittedName>
</protein>
<feature type="compositionally biased region" description="Gly residues" evidence="1">
    <location>
        <begin position="35"/>
        <end position="47"/>
    </location>
</feature>
<organism evidence="2 3">
    <name type="scientific">Morella rubra</name>
    <name type="common">Chinese bayberry</name>
    <dbReference type="NCBI Taxonomy" id="262757"/>
    <lineage>
        <taxon>Eukaryota</taxon>
        <taxon>Viridiplantae</taxon>
        <taxon>Streptophyta</taxon>
        <taxon>Embryophyta</taxon>
        <taxon>Tracheophyta</taxon>
        <taxon>Spermatophyta</taxon>
        <taxon>Magnoliopsida</taxon>
        <taxon>eudicotyledons</taxon>
        <taxon>Gunneridae</taxon>
        <taxon>Pentapetalae</taxon>
        <taxon>rosids</taxon>
        <taxon>fabids</taxon>
        <taxon>Fagales</taxon>
        <taxon>Myricaceae</taxon>
        <taxon>Morella</taxon>
    </lineage>
</organism>
<dbReference type="EMBL" id="RXIC02000023">
    <property type="protein sequence ID" value="KAB1212831.1"/>
    <property type="molecule type" value="Genomic_DNA"/>
</dbReference>
<accession>A0A6A1VJ20</accession>
<feature type="compositionally biased region" description="Gly residues" evidence="1">
    <location>
        <begin position="246"/>
        <end position="257"/>
    </location>
</feature>